<reference evidence="1" key="1">
    <citation type="journal article" date="2015" name="Nature">
        <title>Complex archaea that bridge the gap between prokaryotes and eukaryotes.</title>
        <authorList>
            <person name="Spang A."/>
            <person name="Saw J.H."/>
            <person name="Jorgensen S.L."/>
            <person name="Zaremba-Niedzwiedzka K."/>
            <person name="Martijn J."/>
            <person name="Lind A.E."/>
            <person name="van Eijk R."/>
            <person name="Schleper C."/>
            <person name="Guy L."/>
            <person name="Ettema T.J."/>
        </authorList>
    </citation>
    <scope>NUCLEOTIDE SEQUENCE</scope>
</reference>
<organism evidence="1">
    <name type="scientific">marine sediment metagenome</name>
    <dbReference type="NCBI Taxonomy" id="412755"/>
    <lineage>
        <taxon>unclassified sequences</taxon>
        <taxon>metagenomes</taxon>
        <taxon>ecological metagenomes</taxon>
    </lineage>
</organism>
<comment type="caution">
    <text evidence="1">The sequence shown here is derived from an EMBL/GenBank/DDBJ whole genome shotgun (WGS) entry which is preliminary data.</text>
</comment>
<proteinExistence type="predicted"/>
<evidence type="ECO:0000313" key="1">
    <source>
        <dbReference type="EMBL" id="KKM93455.1"/>
    </source>
</evidence>
<name>A0A0F9NX67_9ZZZZ</name>
<accession>A0A0F9NX67</accession>
<dbReference type="AlphaFoldDB" id="A0A0F9NX67"/>
<sequence length="125" mass="13793">MKINAKAKVKILDAEGKDTGEETEVPIEAEYDFGDTIHQLIENHGEEAAFHHSRSSMIVAFQTALRSWASAGLSGEELTAKVDAWEVPTGRSRGLSRIERFKSNLNKLSEEEREEVLAELGLAPA</sequence>
<protein>
    <submittedName>
        <fullName evidence="1">Uncharacterized protein</fullName>
    </submittedName>
</protein>
<gene>
    <name evidence="1" type="ORF">LCGC14_1208270</name>
</gene>
<dbReference type="EMBL" id="LAZR01006263">
    <property type="protein sequence ID" value="KKM93455.1"/>
    <property type="molecule type" value="Genomic_DNA"/>
</dbReference>